<organism evidence="2 3">
    <name type="scientific">Phytophthora citrophthora</name>
    <dbReference type="NCBI Taxonomy" id="4793"/>
    <lineage>
        <taxon>Eukaryota</taxon>
        <taxon>Sar</taxon>
        <taxon>Stramenopiles</taxon>
        <taxon>Oomycota</taxon>
        <taxon>Peronosporomycetes</taxon>
        <taxon>Peronosporales</taxon>
        <taxon>Peronosporaceae</taxon>
        <taxon>Phytophthora</taxon>
    </lineage>
</organism>
<feature type="compositionally biased region" description="Polar residues" evidence="1">
    <location>
        <begin position="12"/>
        <end position="37"/>
    </location>
</feature>
<feature type="compositionally biased region" description="Acidic residues" evidence="1">
    <location>
        <begin position="133"/>
        <end position="142"/>
    </location>
</feature>
<evidence type="ECO:0000313" key="3">
    <source>
        <dbReference type="Proteomes" id="UP001259832"/>
    </source>
</evidence>
<evidence type="ECO:0000256" key="1">
    <source>
        <dbReference type="SAM" id="MobiDB-lite"/>
    </source>
</evidence>
<proteinExistence type="predicted"/>
<evidence type="ECO:0000313" key="2">
    <source>
        <dbReference type="EMBL" id="KAK1933924.1"/>
    </source>
</evidence>
<reference evidence="2" key="1">
    <citation type="submission" date="2023-08" db="EMBL/GenBank/DDBJ databases">
        <title>Reference Genome Resource for the Citrus Pathogen Phytophthora citrophthora.</title>
        <authorList>
            <person name="Moller H."/>
            <person name="Coetzee B."/>
            <person name="Rose L.J."/>
            <person name="Van Niekerk J.M."/>
        </authorList>
    </citation>
    <scope>NUCLEOTIDE SEQUENCE</scope>
    <source>
        <strain evidence="2">STE-U-9442</strain>
    </source>
</reference>
<feature type="compositionally biased region" description="Acidic residues" evidence="1">
    <location>
        <begin position="1"/>
        <end position="11"/>
    </location>
</feature>
<feature type="compositionally biased region" description="Polar residues" evidence="1">
    <location>
        <begin position="236"/>
        <end position="247"/>
    </location>
</feature>
<keyword evidence="3" id="KW-1185">Reference proteome</keyword>
<feature type="compositionally biased region" description="Polar residues" evidence="1">
    <location>
        <begin position="214"/>
        <end position="225"/>
    </location>
</feature>
<feature type="region of interest" description="Disordered" evidence="1">
    <location>
        <begin position="212"/>
        <end position="250"/>
    </location>
</feature>
<comment type="caution">
    <text evidence="2">The sequence shown here is derived from an EMBL/GenBank/DDBJ whole genome shotgun (WGS) entry which is preliminary data.</text>
</comment>
<feature type="region of interest" description="Disordered" evidence="1">
    <location>
        <begin position="71"/>
        <end position="94"/>
    </location>
</feature>
<feature type="region of interest" description="Disordered" evidence="1">
    <location>
        <begin position="1"/>
        <end position="37"/>
    </location>
</feature>
<accession>A0AAD9LFY5</accession>
<dbReference type="EMBL" id="JASMQC010000027">
    <property type="protein sequence ID" value="KAK1933924.1"/>
    <property type="molecule type" value="Genomic_DNA"/>
</dbReference>
<protein>
    <submittedName>
        <fullName evidence="2">Uncharacterized protein</fullName>
    </submittedName>
</protein>
<dbReference type="AlphaFoldDB" id="A0AAD9LFY5"/>
<feature type="region of interest" description="Disordered" evidence="1">
    <location>
        <begin position="133"/>
        <end position="156"/>
    </location>
</feature>
<dbReference type="Proteomes" id="UP001259832">
    <property type="component" value="Unassembled WGS sequence"/>
</dbReference>
<gene>
    <name evidence="2" type="ORF">P3T76_011684</name>
</gene>
<sequence>MFETQEVDSAEETNMITGQTAPQLENSLPESPRTSRTLNDLMGETQRQAMLDRILADMEYLAVEPTYSRLGQNESEKVSSPGKSQRARSHKPSILQTALRNDSSLSMQQVQPKQRRFSVLWSLASQGDYIDDIDDLEDDDLDGSQTDRDDSKRRQRRKLRQLVKADEEPRIFWQKTDGARSAVDVPERLLTLSPSPPRRLRSAHIVLGRRSRTPRQPLSPSTTIDNRGGLMGGSISLRQNPTSTARSSAIPKRKLRLPAATSPTYIDKPPASPPKARYGSWYVPQSEWWKLHQVEQQTIEDRFPASAIDEPHCHGGNTSPMQCQHKPPLPLAALSPRGHDSSQAKVPVAVSAGTGRLTSASSRPPPSAPGPLELQVASIPQSYIGREYRAFIISTGSAMPQYLQ</sequence>
<name>A0AAD9LFY5_9STRA</name>